<dbReference type="Gene3D" id="3.50.50.60">
    <property type="entry name" value="FAD/NAD(P)-binding domain"/>
    <property type="match status" value="1"/>
</dbReference>
<dbReference type="Proteomes" id="UP000315842">
    <property type="component" value="Unassembled WGS sequence"/>
</dbReference>
<dbReference type="PANTHER" id="PTHR13789:SF309">
    <property type="entry name" value="PUTATIVE (AFU_ORTHOLOGUE AFUA_6G14510)-RELATED"/>
    <property type="match status" value="1"/>
</dbReference>
<evidence type="ECO:0000313" key="3">
    <source>
        <dbReference type="EMBL" id="GEA79670.1"/>
    </source>
</evidence>
<accession>A0A4Y3KA20</accession>
<dbReference type="AlphaFoldDB" id="A0A4Y3KA20"/>
<dbReference type="SUPFAM" id="SSF51905">
    <property type="entry name" value="FAD/NAD(P)-binding domain"/>
    <property type="match status" value="1"/>
</dbReference>
<evidence type="ECO:0000256" key="2">
    <source>
        <dbReference type="ARBA" id="ARBA00023033"/>
    </source>
</evidence>
<reference evidence="3 4" key="1">
    <citation type="submission" date="2019-06" db="EMBL/GenBank/DDBJ databases">
        <title>Whole genome shotgun sequence of Cellulomonas uda NBRC 3747.</title>
        <authorList>
            <person name="Hosoyama A."/>
            <person name="Uohara A."/>
            <person name="Ohji S."/>
            <person name="Ichikawa N."/>
        </authorList>
    </citation>
    <scope>NUCLEOTIDE SEQUENCE [LARGE SCALE GENOMIC DNA]</scope>
    <source>
        <strain evidence="3 4">NBRC 3747</strain>
    </source>
</reference>
<dbReference type="InterPro" id="IPR050493">
    <property type="entry name" value="FAD-dep_Monooxygenase_BioMet"/>
</dbReference>
<gene>
    <name evidence="3" type="ORF">CUD01_01140</name>
</gene>
<comment type="caution">
    <text evidence="3">The sequence shown here is derived from an EMBL/GenBank/DDBJ whole genome shotgun (WGS) entry which is preliminary data.</text>
</comment>
<dbReference type="InterPro" id="IPR036188">
    <property type="entry name" value="FAD/NAD-bd_sf"/>
</dbReference>
<dbReference type="GO" id="GO:0004497">
    <property type="term" value="F:monooxygenase activity"/>
    <property type="evidence" value="ECO:0007669"/>
    <property type="project" value="UniProtKB-KW"/>
</dbReference>
<keyword evidence="1" id="KW-0560">Oxidoreductase</keyword>
<keyword evidence="2" id="KW-0503">Monooxygenase</keyword>
<dbReference type="PANTHER" id="PTHR13789">
    <property type="entry name" value="MONOOXYGENASE"/>
    <property type="match status" value="1"/>
</dbReference>
<organism evidence="3 4">
    <name type="scientific">Cellulomonas uda</name>
    <dbReference type="NCBI Taxonomy" id="1714"/>
    <lineage>
        <taxon>Bacteria</taxon>
        <taxon>Bacillati</taxon>
        <taxon>Actinomycetota</taxon>
        <taxon>Actinomycetes</taxon>
        <taxon>Micrococcales</taxon>
        <taxon>Cellulomonadaceae</taxon>
        <taxon>Cellulomonas</taxon>
    </lineage>
</organism>
<evidence type="ECO:0000256" key="1">
    <source>
        <dbReference type="ARBA" id="ARBA00023002"/>
    </source>
</evidence>
<evidence type="ECO:0008006" key="5">
    <source>
        <dbReference type="Google" id="ProtNLM"/>
    </source>
</evidence>
<protein>
    <recommendedName>
        <fullName evidence="5">FAD-binding domain-containing protein</fullName>
    </recommendedName>
</protein>
<sequence length="198" mass="20838">MLKRSPELAEVGAGFAMSRNAVAAFRGLGFDDDSVAALGHQTWAGGTWDLHGRPILPLPDTPVVREAVALIGVHRRRLHATLHRQAVDCGVDIVTGAAVTSVEPGEPDGAPAVVADREADLVVGADGMNSAVRAALFPASRPLYSGYSSWRAITPGTFGDDAPVLGAPCRVRHPARRRRPDVLVLVRVRGHAGAHRSG</sequence>
<dbReference type="EMBL" id="BJLP01000001">
    <property type="protein sequence ID" value="GEA79670.1"/>
    <property type="molecule type" value="Genomic_DNA"/>
</dbReference>
<name>A0A4Y3KA20_CELUD</name>
<keyword evidence="4" id="KW-1185">Reference proteome</keyword>
<evidence type="ECO:0000313" key="4">
    <source>
        <dbReference type="Proteomes" id="UP000315842"/>
    </source>
</evidence>
<proteinExistence type="predicted"/>
<dbReference type="RefSeq" id="WP_208405295.1">
    <property type="nucleotide sequence ID" value="NZ_BJLP01000001.1"/>
</dbReference>